<dbReference type="Proteomes" id="UP001552299">
    <property type="component" value="Unassembled WGS sequence"/>
</dbReference>
<feature type="region of interest" description="Disordered" evidence="2">
    <location>
        <begin position="424"/>
        <end position="452"/>
    </location>
</feature>
<dbReference type="InterPro" id="IPR006224">
    <property type="entry name" value="PsdUridine_synth_RluA-like_CS"/>
</dbReference>
<name>A0ABD0UEH5_DENTH</name>
<dbReference type="InterPro" id="IPR006145">
    <property type="entry name" value="PsdUridine_synth_RsuA/RluA"/>
</dbReference>
<keyword evidence="5" id="KW-1185">Reference proteome</keyword>
<dbReference type="InterPro" id="IPR050188">
    <property type="entry name" value="RluA_PseudoU_synthase"/>
</dbReference>
<dbReference type="PANTHER" id="PTHR21600">
    <property type="entry name" value="MITOCHONDRIAL RNA PSEUDOURIDINE SYNTHASE"/>
    <property type="match status" value="1"/>
</dbReference>
<dbReference type="EMBL" id="JANQDX010000015">
    <property type="protein sequence ID" value="KAL0910895.1"/>
    <property type="molecule type" value="Genomic_DNA"/>
</dbReference>
<feature type="domain" description="Pseudouridine synthase RsuA/RluA-like" evidence="3">
    <location>
        <begin position="140"/>
        <end position="219"/>
    </location>
</feature>
<feature type="region of interest" description="Disordered" evidence="2">
    <location>
        <begin position="473"/>
        <end position="495"/>
    </location>
</feature>
<evidence type="ECO:0000313" key="4">
    <source>
        <dbReference type="EMBL" id="KAL0910895.1"/>
    </source>
</evidence>
<comment type="caution">
    <text evidence="4">The sequence shown here is derived from an EMBL/GenBank/DDBJ whole genome shotgun (WGS) entry which is preliminary data.</text>
</comment>
<dbReference type="PROSITE" id="PS01129">
    <property type="entry name" value="PSI_RLU"/>
    <property type="match status" value="1"/>
</dbReference>
<comment type="catalytic activity">
    <reaction evidence="1">
        <text>a uridine in RNA = a pseudouridine in RNA</text>
        <dbReference type="Rhea" id="RHEA:48348"/>
        <dbReference type="Rhea" id="RHEA-COMP:12068"/>
        <dbReference type="Rhea" id="RHEA-COMP:12069"/>
        <dbReference type="ChEBI" id="CHEBI:65314"/>
        <dbReference type="ChEBI" id="CHEBI:65315"/>
    </reaction>
</comment>
<evidence type="ECO:0000256" key="2">
    <source>
        <dbReference type="SAM" id="MobiDB-lite"/>
    </source>
</evidence>
<dbReference type="Pfam" id="PF00849">
    <property type="entry name" value="PseudoU_synth_2"/>
    <property type="match status" value="1"/>
</dbReference>
<dbReference type="SUPFAM" id="SSF55120">
    <property type="entry name" value="Pseudouridine synthase"/>
    <property type="match status" value="1"/>
</dbReference>
<sequence>MREEEGSALHSQKICSLPLARICTHGRSTQEESSPALFFLMYPSRKTDWNRLFILPYAHASRRRLEEEACSARFSRFGRIFCALSFVTCAQLTVHFAFGAAGFRESEMDNPGSKIIYHRMPWKEACAPFMLQVLYEDDDMVAINKPSGLQVLPGGLFQQRTVLTQLQWKASKQGSICSTGHDFQQPHPVPVHRLGRGTSGILLCAKTKLAKTTLATYFAEGTSFVGENSRSFQLSLPLLFSRRNYNVSFISHGKIIALAGFGNTLLADEGSAKVIHVEEIPTKGYISKSAIVASPSAVSSQKDMVGLLTDAEGWQLSLSKSSLKMLDKLAKTLLEFPKETKVLTKKALFGVSLGNSMGPSPLKLHEKRVSMVKGKEKEESISKIKQVILPNGKGKSPKPITLSDFMYVPKGVNEMNYPSTYVQSVHSESDNEHVTESSQSSESSGSSYDDDLPLYKIQGVKIVIEPESPDLKTIQAKEESDSEVLVDVTSLSEPE</sequence>
<evidence type="ECO:0000259" key="3">
    <source>
        <dbReference type="Pfam" id="PF00849"/>
    </source>
</evidence>
<organism evidence="4 5">
    <name type="scientific">Dendrobium thyrsiflorum</name>
    <name type="common">Pinecone-like raceme dendrobium</name>
    <name type="synonym">Orchid</name>
    <dbReference type="NCBI Taxonomy" id="117978"/>
    <lineage>
        <taxon>Eukaryota</taxon>
        <taxon>Viridiplantae</taxon>
        <taxon>Streptophyta</taxon>
        <taxon>Embryophyta</taxon>
        <taxon>Tracheophyta</taxon>
        <taxon>Spermatophyta</taxon>
        <taxon>Magnoliopsida</taxon>
        <taxon>Liliopsida</taxon>
        <taxon>Asparagales</taxon>
        <taxon>Orchidaceae</taxon>
        <taxon>Epidendroideae</taxon>
        <taxon>Malaxideae</taxon>
        <taxon>Dendrobiinae</taxon>
        <taxon>Dendrobium</taxon>
    </lineage>
</organism>
<dbReference type="AlphaFoldDB" id="A0ABD0UEH5"/>
<dbReference type="PANTHER" id="PTHR21600:SF88">
    <property type="entry name" value="RNA PSEUDOURIDINE SYNTHASE 5"/>
    <property type="match status" value="1"/>
</dbReference>
<reference evidence="4 5" key="1">
    <citation type="journal article" date="2024" name="Plant Biotechnol. J.">
        <title>Dendrobium thyrsiflorum genome and its molecular insights into genes involved in important horticultural traits.</title>
        <authorList>
            <person name="Chen B."/>
            <person name="Wang J.Y."/>
            <person name="Zheng P.J."/>
            <person name="Li K.L."/>
            <person name="Liang Y.M."/>
            <person name="Chen X.F."/>
            <person name="Zhang C."/>
            <person name="Zhao X."/>
            <person name="He X."/>
            <person name="Zhang G.Q."/>
            <person name="Liu Z.J."/>
            <person name="Xu Q."/>
        </authorList>
    </citation>
    <scope>NUCLEOTIDE SEQUENCE [LARGE SCALE GENOMIC DNA]</scope>
    <source>
        <strain evidence="4">GZMU011</strain>
    </source>
</reference>
<proteinExistence type="predicted"/>
<dbReference type="Gene3D" id="3.30.2350.10">
    <property type="entry name" value="Pseudouridine synthase"/>
    <property type="match status" value="1"/>
</dbReference>
<dbReference type="GO" id="GO:0009982">
    <property type="term" value="F:pseudouridine synthase activity"/>
    <property type="evidence" value="ECO:0007669"/>
    <property type="project" value="UniProtKB-ARBA"/>
</dbReference>
<evidence type="ECO:0000313" key="5">
    <source>
        <dbReference type="Proteomes" id="UP001552299"/>
    </source>
</evidence>
<protein>
    <recommendedName>
        <fullName evidence="3">Pseudouridine synthase RsuA/RluA-like domain-containing protein</fullName>
    </recommendedName>
</protein>
<accession>A0ABD0UEH5</accession>
<evidence type="ECO:0000256" key="1">
    <source>
        <dbReference type="ARBA" id="ARBA00000073"/>
    </source>
</evidence>
<dbReference type="InterPro" id="IPR020103">
    <property type="entry name" value="PsdUridine_synth_cat_dom_sf"/>
</dbReference>
<feature type="compositionally biased region" description="Low complexity" evidence="2">
    <location>
        <begin position="436"/>
        <end position="447"/>
    </location>
</feature>
<gene>
    <name evidence="4" type="ORF">M5K25_018991</name>
</gene>